<proteinExistence type="predicted"/>
<organism evidence="1 2">
    <name type="scientific">Populus alba</name>
    <name type="common">White poplar</name>
    <dbReference type="NCBI Taxonomy" id="43335"/>
    <lineage>
        <taxon>Eukaryota</taxon>
        <taxon>Viridiplantae</taxon>
        <taxon>Streptophyta</taxon>
        <taxon>Embryophyta</taxon>
        <taxon>Tracheophyta</taxon>
        <taxon>Spermatophyta</taxon>
        <taxon>Magnoliopsida</taxon>
        <taxon>eudicotyledons</taxon>
        <taxon>Gunneridae</taxon>
        <taxon>Pentapetalae</taxon>
        <taxon>rosids</taxon>
        <taxon>fabids</taxon>
        <taxon>Malpighiales</taxon>
        <taxon>Salicaceae</taxon>
        <taxon>Saliceae</taxon>
        <taxon>Populus</taxon>
    </lineage>
</organism>
<reference evidence="1 2" key="1">
    <citation type="journal article" date="2024" name="Plant Biotechnol. J.">
        <title>Genome and CRISPR/Cas9 system of a widespread forest tree (Populus alba) in the world.</title>
        <authorList>
            <person name="Liu Y.J."/>
            <person name="Jiang P.F."/>
            <person name="Han X.M."/>
            <person name="Li X.Y."/>
            <person name="Wang H.M."/>
            <person name="Wang Y.J."/>
            <person name="Wang X.X."/>
            <person name="Zeng Q.Y."/>
        </authorList>
    </citation>
    <scope>NUCLEOTIDE SEQUENCE [LARGE SCALE GENOMIC DNA]</scope>
    <source>
        <strain evidence="2">cv. PAL-ZL1</strain>
    </source>
</reference>
<evidence type="ECO:0000313" key="1">
    <source>
        <dbReference type="EMBL" id="KAL3610944.1"/>
    </source>
</evidence>
<gene>
    <name evidence="1" type="ORF">D5086_001964</name>
</gene>
<comment type="caution">
    <text evidence="1">The sequence shown here is derived from an EMBL/GenBank/DDBJ whole genome shotgun (WGS) entry which is preliminary data.</text>
</comment>
<accession>A0ACC4D1M5</accession>
<keyword evidence="2" id="KW-1185">Reference proteome</keyword>
<dbReference type="Proteomes" id="UP000309997">
    <property type="component" value="Unassembled WGS sequence"/>
</dbReference>
<sequence>MESSTRHCPVTTLAKCPLEPLIGGSDRELALLNWSTSLSSPRHLMVCTLVLANMRTCFWENDAHIWGNGGAFDPWTGPSYKDRREAPLV</sequence>
<evidence type="ECO:0000313" key="2">
    <source>
        <dbReference type="Proteomes" id="UP000309997"/>
    </source>
</evidence>
<protein>
    <submittedName>
        <fullName evidence="1">Uncharacterized protein</fullName>
    </submittedName>
</protein>
<name>A0ACC4D1M5_POPAL</name>
<dbReference type="EMBL" id="RCHU02000001">
    <property type="protein sequence ID" value="KAL3610944.1"/>
    <property type="molecule type" value="Genomic_DNA"/>
</dbReference>